<evidence type="ECO:0000256" key="15">
    <source>
        <dbReference type="ARBA" id="ARBA00047719"/>
    </source>
</evidence>
<evidence type="ECO:0000256" key="21">
    <source>
        <dbReference type="PIRNR" id="PIRNR017632"/>
    </source>
</evidence>
<dbReference type="GO" id="GO:0017064">
    <property type="term" value="F:fatty acid amide hydrolase activity"/>
    <property type="evidence" value="ECO:0007669"/>
    <property type="project" value="InterPro"/>
</dbReference>
<evidence type="ECO:0000256" key="16">
    <source>
        <dbReference type="ARBA" id="ARBA00047993"/>
    </source>
</evidence>
<accession>A0A2Y9QID4</accession>
<keyword evidence="6 21" id="KW-0378">Hydrolase</keyword>
<dbReference type="GO" id="GO:0017040">
    <property type="term" value="F:N-acylsphingosine amidohydrolase activity"/>
    <property type="evidence" value="ECO:0007669"/>
    <property type="project" value="UniProtKB-EC"/>
</dbReference>
<dbReference type="GO" id="GO:0047412">
    <property type="term" value="F:N-(long-chain-acyl)ethanolamine deacylase activity"/>
    <property type="evidence" value="ECO:0007669"/>
    <property type="project" value="UniProtKB-EC"/>
</dbReference>
<evidence type="ECO:0000256" key="9">
    <source>
        <dbReference type="ARBA" id="ARBA00023228"/>
    </source>
</evidence>
<dbReference type="EC" id="3.5.1.23" evidence="4"/>
<evidence type="ECO:0000256" key="18">
    <source>
        <dbReference type="ARBA" id="ARBA00048217"/>
    </source>
</evidence>
<feature type="domain" description="Choloylglycine hydrolase/NAAA C-terminal" evidence="24">
    <location>
        <begin position="122"/>
        <end position="199"/>
    </location>
</feature>
<evidence type="ECO:0000256" key="22">
    <source>
        <dbReference type="PIRSR" id="PIRSR017632-1"/>
    </source>
</evidence>
<dbReference type="PANTHER" id="PTHR28583:SF4">
    <property type="entry name" value="N-ACYLETHANOLAMINE-HYDROLYZING ACID AMIDASE"/>
    <property type="match status" value="1"/>
</dbReference>
<organism evidence="26 27">
    <name type="scientific">Delphinapterus leucas</name>
    <name type="common">Beluga whale</name>
    <dbReference type="NCBI Taxonomy" id="9749"/>
    <lineage>
        <taxon>Eukaryota</taxon>
        <taxon>Metazoa</taxon>
        <taxon>Chordata</taxon>
        <taxon>Craniata</taxon>
        <taxon>Vertebrata</taxon>
        <taxon>Euteleostomi</taxon>
        <taxon>Mammalia</taxon>
        <taxon>Eutheria</taxon>
        <taxon>Laurasiatheria</taxon>
        <taxon>Artiodactyla</taxon>
        <taxon>Whippomorpha</taxon>
        <taxon>Cetacea</taxon>
        <taxon>Odontoceti</taxon>
        <taxon>Monodontidae</taxon>
        <taxon>Delphinapterus</taxon>
    </lineage>
</organism>
<keyword evidence="26" id="KW-1185">Reference proteome</keyword>
<proteinExistence type="inferred from homology"/>
<dbReference type="EC" id="3.5.1.60" evidence="11"/>
<comment type="catalytic activity">
    <reaction evidence="15">
        <text>N-dodecanoylethanolamine + H2O = dodecanoate + ethanolamine</text>
        <dbReference type="Rhea" id="RHEA:45456"/>
        <dbReference type="ChEBI" id="CHEBI:15377"/>
        <dbReference type="ChEBI" id="CHEBI:18262"/>
        <dbReference type="ChEBI" id="CHEBI:57603"/>
        <dbReference type="ChEBI" id="CHEBI:85263"/>
    </reaction>
    <physiologicalReaction direction="left-to-right" evidence="15">
        <dbReference type="Rhea" id="RHEA:45457"/>
    </physiologicalReaction>
</comment>
<feature type="signal peptide" evidence="23">
    <location>
        <begin position="1"/>
        <end position="24"/>
    </location>
</feature>
<evidence type="ECO:0000256" key="17">
    <source>
        <dbReference type="ARBA" id="ARBA00048166"/>
    </source>
</evidence>
<comment type="subcellular location">
    <subcellularLocation>
        <location evidence="1 21">Lysosome</location>
    </subcellularLocation>
</comment>
<evidence type="ECO:0000313" key="27">
    <source>
        <dbReference type="RefSeq" id="XP_022455032.1"/>
    </source>
</evidence>
<keyword evidence="5 23" id="KW-0732">Signal</keyword>
<reference evidence="27" key="1">
    <citation type="submission" date="2025-08" db="UniProtKB">
        <authorList>
            <consortium name="RefSeq"/>
        </authorList>
    </citation>
    <scope>IDENTIFICATION</scope>
    <source>
        <tissue evidence="27">Blood</tissue>
    </source>
</reference>
<name>A0A2Y9QID4_DELLE</name>
<feature type="domain" description="Acid ceramidase N-terminal" evidence="25">
    <location>
        <begin position="28"/>
        <end position="84"/>
    </location>
</feature>
<dbReference type="PIRSF" id="PIRSF017632">
    <property type="entry name" value="Acid_ceramidase-like"/>
    <property type="match status" value="1"/>
</dbReference>
<evidence type="ECO:0000259" key="25">
    <source>
        <dbReference type="Pfam" id="PF15508"/>
    </source>
</evidence>
<evidence type="ECO:0000256" key="5">
    <source>
        <dbReference type="ARBA" id="ARBA00022729"/>
    </source>
</evidence>
<dbReference type="RefSeq" id="XP_022455032.1">
    <property type="nucleotide sequence ID" value="XM_022599324.2"/>
</dbReference>
<evidence type="ECO:0000256" key="13">
    <source>
        <dbReference type="ARBA" id="ARBA00042519"/>
    </source>
</evidence>
<dbReference type="Proteomes" id="UP000248483">
    <property type="component" value="Unplaced"/>
</dbReference>
<comment type="catalytic activity">
    <reaction evidence="16">
        <text>N-dodecanoylsphing-4-enine + H2O = dodecanoate + sphing-4-enine</text>
        <dbReference type="Rhea" id="RHEA:41291"/>
        <dbReference type="ChEBI" id="CHEBI:15377"/>
        <dbReference type="ChEBI" id="CHEBI:18262"/>
        <dbReference type="ChEBI" id="CHEBI:57756"/>
        <dbReference type="ChEBI" id="CHEBI:72956"/>
    </reaction>
    <physiologicalReaction direction="left-to-right" evidence="16">
        <dbReference type="Rhea" id="RHEA:41292"/>
    </physiologicalReaction>
</comment>
<comment type="catalytic activity">
    <reaction evidence="18">
        <text>N-hexadecanoylsphing-4-enine + H2O = sphing-4-enine + hexadecanoate</text>
        <dbReference type="Rhea" id="RHEA:38891"/>
        <dbReference type="ChEBI" id="CHEBI:7896"/>
        <dbReference type="ChEBI" id="CHEBI:15377"/>
        <dbReference type="ChEBI" id="CHEBI:57756"/>
        <dbReference type="ChEBI" id="CHEBI:72959"/>
    </reaction>
    <physiologicalReaction direction="left-to-right" evidence="18">
        <dbReference type="Rhea" id="RHEA:38892"/>
    </physiologicalReaction>
</comment>
<evidence type="ECO:0000256" key="3">
    <source>
        <dbReference type="ARBA" id="ARBA00005730"/>
    </source>
</evidence>
<evidence type="ECO:0000256" key="7">
    <source>
        <dbReference type="ARBA" id="ARBA00023098"/>
    </source>
</evidence>
<comment type="subunit">
    <text evidence="10">Heterodimer of an alpha and a beta subunit, produced by autocatalytic cleavage.</text>
</comment>
<dbReference type="Pfam" id="PF15508">
    <property type="entry name" value="NAAA-beta"/>
    <property type="match status" value="1"/>
</dbReference>
<comment type="catalytic activity">
    <reaction evidence="14">
        <text>an N-(long-chain fatty acyl)ethanolamine + H2O = a long-chain fatty acid + ethanolamine</text>
        <dbReference type="Rhea" id="RHEA:17505"/>
        <dbReference type="ChEBI" id="CHEBI:15377"/>
        <dbReference type="ChEBI" id="CHEBI:15897"/>
        <dbReference type="ChEBI" id="CHEBI:57560"/>
        <dbReference type="ChEBI" id="CHEBI:57603"/>
        <dbReference type="EC" id="3.5.1.60"/>
    </reaction>
    <physiologicalReaction direction="left-to-right" evidence="14">
        <dbReference type="Rhea" id="RHEA:17506"/>
    </physiologicalReaction>
</comment>
<dbReference type="CTD" id="27163"/>
<evidence type="ECO:0000256" key="20">
    <source>
        <dbReference type="ARBA" id="ARBA00048716"/>
    </source>
</evidence>
<dbReference type="AlphaFoldDB" id="A0A2Y9QID4"/>
<keyword evidence="8" id="KW-0325">Glycoprotein</keyword>
<dbReference type="InterPro" id="IPR016699">
    <property type="entry name" value="Acid_ceramidase-like"/>
</dbReference>
<feature type="active site" description="Nucleophile" evidence="22">
    <location>
        <position position="122"/>
    </location>
</feature>
<evidence type="ECO:0000256" key="23">
    <source>
        <dbReference type="SAM" id="SignalP"/>
    </source>
</evidence>
<comment type="similarity">
    <text evidence="3 21">Belongs to the acid ceramidase family.</text>
</comment>
<evidence type="ECO:0000256" key="14">
    <source>
        <dbReference type="ARBA" id="ARBA00047347"/>
    </source>
</evidence>
<evidence type="ECO:0000256" key="1">
    <source>
        <dbReference type="ARBA" id="ARBA00004371"/>
    </source>
</evidence>
<evidence type="ECO:0000256" key="6">
    <source>
        <dbReference type="ARBA" id="ARBA00022801"/>
    </source>
</evidence>
<feature type="chain" id="PRO_5016144339" description="N-acylethanolamine-hydrolyzing acid amidase" evidence="23">
    <location>
        <begin position="25"/>
        <end position="403"/>
    </location>
</feature>
<dbReference type="CDD" id="cd01903">
    <property type="entry name" value="Ntn_AC_NAAA"/>
    <property type="match status" value="1"/>
</dbReference>
<dbReference type="GeneID" id="111187545"/>
<dbReference type="InterPro" id="IPR029132">
    <property type="entry name" value="CBAH/NAAA_C"/>
</dbReference>
<keyword evidence="7 21" id="KW-0443">Lipid metabolism</keyword>
<comment type="catalytic activity">
    <reaction evidence="20">
        <text>N-tetradecanoylethanolamine + H2O = tetradecanoate + ethanolamine</text>
        <dbReference type="Rhea" id="RHEA:45452"/>
        <dbReference type="ChEBI" id="CHEBI:15377"/>
        <dbReference type="ChEBI" id="CHEBI:30807"/>
        <dbReference type="ChEBI" id="CHEBI:57603"/>
        <dbReference type="ChEBI" id="CHEBI:85262"/>
    </reaction>
    <physiologicalReaction direction="left-to-right" evidence="20">
        <dbReference type="Rhea" id="RHEA:45453"/>
    </physiologicalReaction>
</comment>
<dbReference type="GO" id="GO:0006631">
    <property type="term" value="P:fatty acid metabolic process"/>
    <property type="evidence" value="ECO:0007669"/>
    <property type="project" value="InterPro"/>
</dbReference>
<sequence>MRAAGPRARMALALLLLAEASAAASSSAPPLFNVSLDAAPELRWLPVLQHFDRDFLRASMAHIIGDTVPKWVLALIRKAVWELELFLPQPFTDEIRGQCDALNFTLADCILLNLAYESTAFCTSIVAQDSKGNIYHGRNLDYSFGNFLRKLTVDVQFIKNGQIAFTGTTFIGYVGLWTGQSPHKFTVSGDERGWTRKMLVKDISLSKGLSSLSSCISSSFSQMSPMSETNSQPWYPNHSMTVPEVLRRMTVNMCKQNYLTDSYDKGSWWENMIAALFQRHSPVSWLIRTTLSESENFEAAVYELAKTPLMADVYYIVGGTFPQEGVVITRNRDGPADIWPLDPLNGAWFRVETNYDHWKPVPKRDDRRTPAIKALNATGQANLSLETLFQVLSVFPVYNKIYI</sequence>
<keyword evidence="9 21" id="KW-0458">Lysosome</keyword>
<evidence type="ECO:0000256" key="19">
    <source>
        <dbReference type="ARBA" id="ARBA00048323"/>
    </source>
</evidence>
<dbReference type="Pfam" id="PF02275">
    <property type="entry name" value="CBAH"/>
    <property type="match status" value="1"/>
</dbReference>
<comment type="catalytic activity">
    <reaction evidence="17">
        <text>N-hexadecanoylethanolamine + H2O = ethanolamine + hexadecanoate</text>
        <dbReference type="Rhea" id="RHEA:45064"/>
        <dbReference type="ChEBI" id="CHEBI:7896"/>
        <dbReference type="ChEBI" id="CHEBI:15377"/>
        <dbReference type="ChEBI" id="CHEBI:57603"/>
        <dbReference type="ChEBI" id="CHEBI:71464"/>
    </reaction>
    <physiologicalReaction direction="left-to-right" evidence="17">
        <dbReference type="Rhea" id="RHEA:45065"/>
    </physiologicalReaction>
</comment>
<evidence type="ECO:0000256" key="12">
    <source>
        <dbReference type="ARBA" id="ARBA00040404"/>
    </source>
</evidence>
<dbReference type="PANTHER" id="PTHR28583">
    <property type="entry name" value="ACID AMIDASE"/>
    <property type="match status" value="1"/>
</dbReference>
<evidence type="ECO:0000256" key="11">
    <source>
        <dbReference type="ARBA" id="ARBA00039046"/>
    </source>
</evidence>
<evidence type="ECO:0000259" key="24">
    <source>
        <dbReference type="Pfam" id="PF02275"/>
    </source>
</evidence>
<evidence type="ECO:0000256" key="8">
    <source>
        <dbReference type="ARBA" id="ARBA00023180"/>
    </source>
</evidence>
<evidence type="ECO:0000256" key="10">
    <source>
        <dbReference type="ARBA" id="ARBA00038527"/>
    </source>
</evidence>
<evidence type="ECO:0000256" key="4">
    <source>
        <dbReference type="ARBA" id="ARBA00011891"/>
    </source>
</evidence>
<protein>
    <recommendedName>
        <fullName evidence="12">N-acylethanolamine-hydrolyzing acid amidase</fullName>
        <ecNumber evidence="4">3.5.1.23</ecNumber>
        <ecNumber evidence="11">3.5.1.60</ecNumber>
    </recommendedName>
    <alternativeName>
        <fullName evidence="13">Acylsphingosine deacylase NAAA</fullName>
    </alternativeName>
</protein>
<dbReference type="GO" id="GO:0005764">
    <property type="term" value="C:lysosome"/>
    <property type="evidence" value="ECO:0007669"/>
    <property type="project" value="UniProtKB-SubCell"/>
</dbReference>
<evidence type="ECO:0000256" key="2">
    <source>
        <dbReference type="ARBA" id="ARBA00004872"/>
    </source>
</evidence>
<gene>
    <name evidence="27" type="primary">NAAA</name>
</gene>
<comment type="pathway">
    <text evidence="2">Lipid metabolism; fatty acid metabolism.</text>
</comment>
<dbReference type="InterPro" id="IPR029130">
    <property type="entry name" value="Acid_ceramidase_N"/>
</dbReference>
<comment type="catalytic activity">
    <reaction evidence="19">
        <text>an N-acylsphing-4-enine + H2O = sphing-4-enine + a fatty acid</text>
        <dbReference type="Rhea" id="RHEA:20856"/>
        <dbReference type="ChEBI" id="CHEBI:15377"/>
        <dbReference type="ChEBI" id="CHEBI:28868"/>
        <dbReference type="ChEBI" id="CHEBI:52639"/>
        <dbReference type="ChEBI" id="CHEBI:57756"/>
        <dbReference type="EC" id="3.5.1.23"/>
    </reaction>
    <physiologicalReaction direction="left-to-right" evidence="19">
        <dbReference type="Rhea" id="RHEA:20857"/>
    </physiologicalReaction>
</comment>
<evidence type="ECO:0000313" key="26">
    <source>
        <dbReference type="Proteomes" id="UP000248483"/>
    </source>
</evidence>